<dbReference type="Proteomes" id="UP001607302">
    <property type="component" value="Unassembled WGS sequence"/>
</dbReference>
<evidence type="ECO:0000313" key="1">
    <source>
        <dbReference type="EMBL" id="KAL2722251.1"/>
    </source>
</evidence>
<organism evidence="1 2">
    <name type="scientific">Vespula squamosa</name>
    <name type="common">Southern yellow jacket</name>
    <name type="synonym">Wasp</name>
    <dbReference type="NCBI Taxonomy" id="30214"/>
    <lineage>
        <taxon>Eukaryota</taxon>
        <taxon>Metazoa</taxon>
        <taxon>Ecdysozoa</taxon>
        <taxon>Arthropoda</taxon>
        <taxon>Hexapoda</taxon>
        <taxon>Insecta</taxon>
        <taxon>Pterygota</taxon>
        <taxon>Neoptera</taxon>
        <taxon>Endopterygota</taxon>
        <taxon>Hymenoptera</taxon>
        <taxon>Apocrita</taxon>
        <taxon>Aculeata</taxon>
        <taxon>Vespoidea</taxon>
        <taxon>Vespidae</taxon>
        <taxon>Vespinae</taxon>
        <taxon>Vespula</taxon>
    </lineage>
</organism>
<accession>A0ABD2ANQ2</accession>
<dbReference type="EMBL" id="JAUDFV010000141">
    <property type="protein sequence ID" value="KAL2722251.1"/>
    <property type="molecule type" value="Genomic_DNA"/>
</dbReference>
<sequence length="116" mass="13766">MLSKSRYNYVYDRARRYSCKIIKNKKNGNHYSLLWLHAAYGDDGLLFFMLINFNDEALICTLLNEEQQPEQRVSHVTAKNMRKKIENQNLLHLFGKSFEEEDNVKRDEFKISTSSL</sequence>
<gene>
    <name evidence="1" type="ORF">V1478_009114</name>
</gene>
<name>A0ABD2ANQ2_VESSQ</name>
<proteinExistence type="predicted"/>
<protein>
    <submittedName>
        <fullName evidence="1">Uncharacterized protein</fullName>
    </submittedName>
</protein>
<evidence type="ECO:0000313" key="2">
    <source>
        <dbReference type="Proteomes" id="UP001607302"/>
    </source>
</evidence>
<keyword evidence="2" id="KW-1185">Reference proteome</keyword>
<dbReference type="AlphaFoldDB" id="A0ABD2ANQ2"/>
<reference evidence="1 2" key="1">
    <citation type="journal article" date="2024" name="Ann. Entomol. Soc. Am.">
        <title>Genomic analyses of the southern and eastern yellowjacket wasps (Hymenoptera: Vespidae) reveal evolutionary signatures of social life.</title>
        <authorList>
            <person name="Catto M.A."/>
            <person name="Caine P.B."/>
            <person name="Orr S.E."/>
            <person name="Hunt B.G."/>
            <person name="Goodisman M.A.D."/>
        </authorList>
    </citation>
    <scope>NUCLEOTIDE SEQUENCE [LARGE SCALE GENOMIC DNA]</scope>
    <source>
        <strain evidence="1">233</strain>
        <tissue evidence="1">Head and thorax</tissue>
    </source>
</reference>
<comment type="caution">
    <text evidence="1">The sequence shown here is derived from an EMBL/GenBank/DDBJ whole genome shotgun (WGS) entry which is preliminary data.</text>
</comment>